<dbReference type="AlphaFoldDB" id="A0A0J0XK70"/>
<name>A0A0J0XK70_9TREE</name>
<accession>A0A0J0XK70</accession>
<dbReference type="GeneID" id="28979979"/>
<dbReference type="EMBL" id="KQ087217">
    <property type="protein sequence ID" value="KLT41503.1"/>
    <property type="molecule type" value="Genomic_DNA"/>
</dbReference>
<proteinExistence type="predicted"/>
<gene>
    <name evidence="2" type="ORF">CC85DRAFT_119876</name>
</gene>
<evidence type="ECO:0000313" key="2">
    <source>
        <dbReference type="EMBL" id="KLT41503.1"/>
    </source>
</evidence>
<dbReference type="Proteomes" id="UP000053611">
    <property type="component" value="Unassembled WGS sequence"/>
</dbReference>
<keyword evidence="3" id="KW-1185">Reference proteome</keyword>
<evidence type="ECO:0000313" key="3">
    <source>
        <dbReference type="Proteomes" id="UP000053611"/>
    </source>
</evidence>
<feature type="region of interest" description="Disordered" evidence="1">
    <location>
        <begin position="89"/>
        <end position="117"/>
    </location>
</feature>
<reference evidence="2 3" key="1">
    <citation type="submission" date="2015-03" db="EMBL/GenBank/DDBJ databases">
        <title>Genomics and transcriptomics of the oil-accumulating basidiomycete yeast T. oleaginosus allow insights into substrate utilization and the diverse evolutionary trajectories of mating systems in fungi.</title>
        <authorList>
            <consortium name="DOE Joint Genome Institute"/>
            <person name="Kourist R."/>
            <person name="Kracht O."/>
            <person name="Bracharz F."/>
            <person name="Lipzen A."/>
            <person name="Nolan M."/>
            <person name="Ohm R."/>
            <person name="Grigoriev I."/>
            <person name="Sun S."/>
            <person name="Heitman J."/>
            <person name="Bruck T."/>
            <person name="Nowrousian M."/>
        </authorList>
    </citation>
    <scope>NUCLEOTIDE SEQUENCE [LARGE SCALE GENOMIC DNA]</scope>
    <source>
        <strain evidence="2 3">IBC0246</strain>
    </source>
</reference>
<evidence type="ECO:0000256" key="1">
    <source>
        <dbReference type="SAM" id="MobiDB-lite"/>
    </source>
</evidence>
<sequence length="117" mass="12442">MHPSQTLVPRLSALISRAARRQPARLIPPAAVVAVQVSVHHVIPFSSTTSPTLPPSLLVSLPLCAACRLLCPVPLCRCAAVSRRVRANPTRPAITQHGAPHTPPASTAHLRLRPTPD</sequence>
<protein>
    <submittedName>
        <fullName evidence="2">Uncharacterized protein</fullName>
    </submittedName>
</protein>
<organism evidence="2 3">
    <name type="scientific">Cutaneotrichosporon oleaginosum</name>
    <dbReference type="NCBI Taxonomy" id="879819"/>
    <lineage>
        <taxon>Eukaryota</taxon>
        <taxon>Fungi</taxon>
        <taxon>Dikarya</taxon>
        <taxon>Basidiomycota</taxon>
        <taxon>Agaricomycotina</taxon>
        <taxon>Tremellomycetes</taxon>
        <taxon>Trichosporonales</taxon>
        <taxon>Trichosporonaceae</taxon>
        <taxon>Cutaneotrichosporon</taxon>
    </lineage>
</organism>
<dbReference type="RefSeq" id="XP_018277994.1">
    <property type="nucleotide sequence ID" value="XM_018419376.1"/>
</dbReference>